<accession>X1DA20</accession>
<evidence type="ECO:0000313" key="1">
    <source>
        <dbReference type="EMBL" id="GAH05135.1"/>
    </source>
</evidence>
<name>X1DA20_9ZZZZ</name>
<dbReference type="EMBL" id="BART01022004">
    <property type="protein sequence ID" value="GAH05135.1"/>
    <property type="molecule type" value="Genomic_DNA"/>
</dbReference>
<sequence>LKYPSDWDVDESQFSVSGVNGYTIDYSDAKKDSDGSINEYVLSTWLDVEEGGPYALNKSARGKASDILEDIYSDQKLTASTRSELSDFAGEFLGYSARNRTDLKYLESSDGKSRGVSFVNTTGQDVGIVPIYHATLYNPDKNVVVEIWYHIPTTSKEIKALNDRLEGVVPEQLTNIDTQIKTEFKTSVESSDRSDLSFGSLMDTVDKSIKSLSF</sequence>
<proteinExistence type="predicted"/>
<reference evidence="1" key="1">
    <citation type="journal article" date="2014" name="Front. Microbiol.">
        <title>High frequency of phylogenetically diverse reductive dehalogenase-homologous genes in deep subseafloor sedimentary metagenomes.</title>
        <authorList>
            <person name="Kawai M."/>
            <person name="Futagami T."/>
            <person name="Toyoda A."/>
            <person name="Takaki Y."/>
            <person name="Nishi S."/>
            <person name="Hori S."/>
            <person name="Arai W."/>
            <person name="Tsubouchi T."/>
            <person name="Morono Y."/>
            <person name="Uchiyama I."/>
            <person name="Ito T."/>
            <person name="Fujiyama A."/>
            <person name="Inagaki F."/>
            <person name="Takami H."/>
        </authorList>
    </citation>
    <scope>NUCLEOTIDE SEQUENCE</scope>
    <source>
        <strain evidence="1">Expedition CK06-06</strain>
    </source>
</reference>
<dbReference type="AlphaFoldDB" id="X1DA20"/>
<comment type="caution">
    <text evidence="1">The sequence shown here is derived from an EMBL/GenBank/DDBJ whole genome shotgun (WGS) entry which is preliminary data.</text>
</comment>
<protein>
    <submittedName>
        <fullName evidence="1">Uncharacterized protein</fullName>
    </submittedName>
</protein>
<organism evidence="1">
    <name type="scientific">marine sediment metagenome</name>
    <dbReference type="NCBI Taxonomy" id="412755"/>
    <lineage>
        <taxon>unclassified sequences</taxon>
        <taxon>metagenomes</taxon>
        <taxon>ecological metagenomes</taxon>
    </lineage>
</organism>
<gene>
    <name evidence="1" type="ORF">S01H4_40417</name>
</gene>
<feature type="non-terminal residue" evidence="1">
    <location>
        <position position="1"/>
    </location>
</feature>